<dbReference type="EMBL" id="VSSQ01051621">
    <property type="protein sequence ID" value="MPN05714.1"/>
    <property type="molecule type" value="Genomic_DNA"/>
</dbReference>
<sequence>MGGGVQLELAQQGGVDLAALEPLQLPPMAVAASRDLVGDIAQLDQGGLVLLLGHESARALDTRQCLFVAELAQGTVDGHARHIELLDQRGLAGNGLAFLPYATVDLLQHMVFDALERRYGGGGIGSRHRVCLD</sequence>
<comment type="caution">
    <text evidence="1">The sequence shown here is derived from an EMBL/GenBank/DDBJ whole genome shotgun (WGS) entry which is preliminary data.</text>
</comment>
<proteinExistence type="predicted"/>
<accession>A0A645EZ90</accession>
<dbReference type="AlphaFoldDB" id="A0A645EZ90"/>
<organism evidence="1">
    <name type="scientific">bioreactor metagenome</name>
    <dbReference type="NCBI Taxonomy" id="1076179"/>
    <lineage>
        <taxon>unclassified sequences</taxon>
        <taxon>metagenomes</taxon>
        <taxon>ecological metagenomes</taxon>
    </lineage>
</organism>
<evidence type="ECO:0000313" key="1">
    <source>
        <dbReference type="EMBL" id="MPN05714.1"/>
    </source>
</evidence>
<protein>
    <submittedName>
        <fullName evidence="1">Uncharacterized protein</fullName>
    </submittedName>
</protein>
<gene>
    <name evidence="1" type="ORF">SDC9_152967</name>
</gene>
<name>A0A645EZ90_9ZZZZ</name>
<reference evidence="1" key="1">
    <citation type="submission" date="2019-08" db="EMBL/GenBank/DDBJ databases">
        <authorList>
            <person name="Kucharzyk K."/>
            <person name="Murdoch R.W."/>
            <person name="Higgins S."/>
            <person name="Loffler F."/>
        </authorList>
    </citation>
    <scope>NUCLEOTIDE SEQUENCE</scope>
</reference>